<evidence type="ECO:0000256" key="2">
    <source>
        <dbReference type="ARBA" id="ARBA00022630"/>
    </source>
</evidence>
<dbReference type="SUPFAM" id="SSF51905">
    <property type="entry name" value="FAD/NAD(P)-binding domain"/>
    <property type="match status" value="1"/>
</dbReference>
<dbReference type="PROSITE" id="PS00573">
    <property type="entry name" value="PYRIDINE_REDOX_2"/>
    <property type="match status" value="1"/>
</dbReference>
<evidence type="ECO:0000256" key="7">
    <source>
        <dbReference type="RuleBase" id="RU003880"/>
    </source>
</evidence>
<dbReference type="AlphaFoldDB" id="D6GPI8"/>
<dbReference type="GO" id="GO:0019430">
    <property type="term" value="P:removal of superoxide radicals"/>
    <property type="evidence" value="ECO:0007669"/>
    <property type="project" value="UniProtKB-UniRule"/>
</dbReference>
<dbReference type="PRINTS" id="PR00368">
    <property type="entry name" value="FADPNR"/>
</dbReference>
<dbReference type="InterPro" id="IPR005982">
    <property type="entry name" value="Thioredox_Rdtase"/>
</dbReference>
<comment type="cofactor">
    <cofactor evidence="8">
        <name>FAD</name>
        <dbReference type="ChEBI" id="CHEBI:57692"/>
    </cofactor>
    <text evidence="8">Binds 1 FAD per subunit.</text>
</comment>
<evidence type="ECO:0000256" key="3">
    <source>
        <dbReference type="ARBA" id="ARBA00022827"/>
    </source>
</evidence>
<dbReference type="SMR" id="D6GPI8"/>
<evidence type="ECO:0000259" key="9">
    <source>
        <dbReference type="Pfam" id="PF07992"/>
    </source>
</evidence>
<evidence type="ECO:0000313" key="11">
    <source>
        <dbReference type="Proteomes" id="UP000007468"/>
    </source>
</evidence>
<dbReference type="EMBL" id="CP002390">
    <property type="protein sequence ID" value="EFE28691.1"/>
    <property type="molecule type" value="Genomic_DNA"/>
</dbReference>
<dbReference type="InterPro" id="IPR023753">
    <property type="entry name" value="FAD/NAD-binding_dom"/>
</dbReference>
<evidence type="ECO:0000313" key="10">
    <source>
        <dbReference type="EMBL" id="EFE28691.1"/>
    </source>
</evidence>
<dbReference type="OrthoDB" id="9806179at2"/>
<dbReference type="Proteomes" id="UP000007468">
    <property type="component" value="Chromosome"/>
</dbReference>
<dbReference type="NCBIfam" id="TIGR01292">
    <property type="entry name" value="TRX_reduct"/>
    <property type="match status" value="1"/>
</dbReference>
<evidence type="ECO:0000256" key="1">
    <source>
        <dbReference type="ARBA" id="ARBA00009333"/>
    </source>
</evidence>
<proteinExistence type="inferred from homology"/>
<dbReference type="STRING" id="546269.HMPREF0389_00608"/>
<keyword evidence="11" id="KW-1185">Reference proteome</keyword>
<comment type="similarity">
    <text evidence="1 7">Belongs to the class-II pyridine nucleotide-disulfide oxidoreductase family.</text>
</comment>
<dbReference type="PANTHER" id="PTHR48105">
    <property type="entry name" value="THIOREDOXIN REDUCTASE 1-RELATED-RELATED"/>
    <property type="match status" value="1"/>
</dbReference>
<dbReference type="InterPro" id="IPR050097">
    <property type="entry name" value="Ferredoxin-NADP_redctase_2"/>
</dbReference>
<evidence type="ECO:0000256" key="5">
    <source>
        <dbReference type="ARBA" id="ARBA00023157"/>
    </source>
</evidence>
<dbReference type="eggNOG" id="COG0492">
    <property type="taxonomic scope" value="Bacteria"/>
</dbReference>
<keyword evidence="2 7" id="KW-0285">Flavoprotein</keyword>
<comment type="subunit">
    <text evidence="7">Homodimer.</text>
</comment>
<keyword evidence="5" id="KW-1015">Disulfide bond</keyword>
<keyword evidence="4 7" id="KW-0560">Oxidoreductase</keyword>
<dbReference type="Pfam" id="PF07992">
    <property type="entry name" value="Pyr_redox_2"/>
    <property type="match status" value="1"/>
</dbReference>
<keyword evidence="3 7" id="KW-0274">FAD</keyword>
<dbReference type="PRINTS" id="PR00469">
    <property type="entry name" value="PNDRDTASEII"/>
</dbReference>
<dbReference type="KEGG" id="faa:HMPREF0389_00608"/>
<dbReference type="EC" id="1.8.1.9" evidence="7"/>
<gene>
    <name evidence="10" type="primary">trxB</name>
    <name evidence="10" type="ordered locus">HMPREF0389_00608</name>
</gene>
<organism evidence="10 11">
    <name type="scientific">Filifactor alocis (strain ATCC 35896 / CCUG 47790 / D40 B5)</name>
    <name type="common">Fusobacterium alocis</name>
    <dbReference type="NCBI Taxonomy" id="546269"/>
    <lineage>
        <taxon>Bacteria</taxon>
        <taxon>Bacillati</taxon>
        <taxon>Bacillota</taxon>
        <taxon>Clostridia</taxon>
        <taxon>Peptostreptococcales</taxon>
        <taxon>Filifactoraceae</taxon>
        <taxon>Filifactor</taxon>
    </lineage>
</organism>
<dbReference type="GO" id="GO:0005737">
    <property type="term" value="C:cytoplasm"/>
    <property type="evidence" value="ECO:0007669"/>
    <property type="project" value="InterPro"/>
</dbReference>
<dbReference type="Gene3D" id="3.50.50.60">
    <property type="entry name" value="FAD/NAD(P)-binding domain"/>
    <property type="match status" value="2"/>
</dbReference>
<sequence>MKQIYDVIIIGSGPAGLSAGLYAGRAKMKALMIEKGQHGGQIMSTNSIENYPGSIAEESGESLTARMVEQCKTFGLEIVQDTVLKVQLEGAVKTVECENEVYETKTIIIATGTNTKNIGCVGEEEFVGRGISYCATCDAAFFSGLPVYVIGGGDSAIEEAIYLTKFAREVTVIHRREGFRANKASLDKARENPNIKWLLNRKVVEIKGDGLVESIVVEDVRDGSREEIHASQEDGTMGIFAFIGLIPQTELFKGLLDMDEQGYIISDDKMQTSVEGVFVAGDCRQKLLRQVVTAVSDGAIATVAAEKYIEETNN</sequence>
<dbReference type="InterPro" id="IPR008255">
    <property type="entry name" value="Pyr_nucl-diS_OxRdtase_2_AS"/>
</dbReference>
<dbReference type="InterPro" id="IPR036188">
    <property type="entry name" value="FAD/NAD-bd_sf"/>
</dbReference>
<feature type="domain" description="FAD/NAD(P)-binding" evidence="9">
    <location>
        <begin position="5"/>
        <end position="298"/>
    </location>
</feature>
<evidence type="ECO:0000256" key="6">
    <source>
        <dbReference type="ARBA" id="ARBA00023284"/>
    </source>
</evidence>
<keyword evidence="8" id="KW-0521">NADP</keyword>
<protein>
    <recommendedName>
        <fullName evidence="7">Thioredoxin reductase</fullName>
        <ecNumber evidence="7">1.8.1.9</ecNumber>
    </recommendedName>
</protein>
<reference evidence="11" key="1">
    <citation type="submission" date="2010-12" db="EMBL/GenBank/DDBJ databases">
        <title>The genome sequence of Filifactor alocis strain ATCC 35896.</title>
        <authorList>
            <consortium name="The Broad Institute Genome Sequencing Platform"/>
            <person name="Ward D."/>
            <person name="Earl A."/>
            <person name="Feldgarden M."/>
            <person name="Young S.K."/>
            <person name="Gargeya S."/>
            <person name="Zeng Q."/>
            <person name="Alvarado L."/>
            <person name="Berlin A."/>
            <person name="Bochicchio J."/>
            <person name="Chapman S.B."/>
            <person name="Chen Z."/>
            <person name="Freedman E."/>
            <person name="Gellesch M."/>
            <person name="Goldberg J."/>
            <person name="Griggs A."/>
            <person name="Gujja S."/>
            <person name="Heilman E."/>
            <person name="Heiman D."/>
            <person name="Howarth C."/>
            <person name="Mehta T."/>
            <person name="Neiman D."/>
            <person name="Pearson M."/>
            <person name="Roberts A."/>
            <person name="Saif S."/>
            <person name="Shea T."/>
            <person name="Shenoy N."/>
            <person name="Sisk P."/>
            <person name="Stolte C."/>
            <person name="Sykes S."/>
            <person name="White J."/>
            <person name="Yandava C."/>
            <person name="Izard J."/>
            <person name="Blanton J.M."/>
            <person name="Baranova O.V."/>
            <person name="Tanner A.C."/>
            <person name="Dewhirst F.E."/>
            <person name="Haas B."/>
            <person name="Nusbaum C."/>
            <person name="Birren B."/>
        </authorList>
    </citation>
    <scope>NUCLEOTIDE SEQUENCE [LARGE SCALE GENOMIC DNA]</scope>
    <source>
        <strain evidence="11">ATCC 35896 / D40 B5</strain>
    </source>
</reference>
<evidence type="ECO:0000256" key="4">
    <source>
        <dbReference type="ARBA" id="ARBA00023002"/>
    </source>
</evidence>
<dbReference type="RefSeq" id="WP_014262649.1">
    <property type="nucleotide sequence ID" value="NC_016630.1"/>
</dbReference>
<comment type="catalytic activity">
    <reaction evidence="7">
        <text>[thioredoxin]-dithiol + NADP(+) = [thioredoxin]-disulfide + NADPH + H(+)</text>
        <dbReference type="Rhea" id="RHEA:20345"/>
        <dbReference type="Rhea" id="RHEA-COMP:10698"/>
        <dbReference type="Rhea" id="RHEA-COMP:10700"/>
        <dbReference type="ChEBI" id="CHEBI:15378"/>
        <dbReference type="ChEBI" id="CHEBI:29950"/>
        <dbReference type="ChEBI" id="CHEBI:50058"/>
        <dbReference type="ChEBI" id="CHEBI:57783"/>
        <dbReference type="ChEBI" id="CHEBI:58349"/>
        <dbReference type="EC" id="1.8.1.9"/>
    </reaction>
</comment>
<dbReference type="GO" id="GO:0004791">
    <property type="term" value="F:thioredoxin-disulfide reductase (NADPH) activity"/>
    <property type="evidence" value="ECO:0007669"/>
    <property type="project" value="UniProtKB-UniRule"/>
</dbReference>
<name>D6GPI8_FILAD</name>
<keyword evidence="6 7" id="KW-0676">Redox-active center</keyword>
<accession>D6GPI8</accession>
<evidence type="ECO:0000256" key="8">
    <source>
        <dbReference type="RuleBase" id="RU003881"/>
    </source>
</evidence>
<dbReference type="PATRIC" id="fig|546269.5.peg.1086"/>